<protein>
    <submittedName>
        <fullName evidence="1">Uncharacterized protein</fullName>
    </submittedName>
</protein>
<evidence type="ECO:0000313" key="1">
    <source>
        <dbReference type="EMBL" id="KAF3557899.1"/>
    </source>
</evidence>
<name>A0A8S9R439_BRACR</name>
<gene>
    <name evidence="1" type="ORF">F2Q69_00013140</name>
</gene>
<dbReference type="Proteomes" id="UP000712600">
    <property type="component" value="Unassembled WGS sequence"/>
</dbReference>
<organism evidence="1 2">
    <name type="scientific">Brassica cretica</name>
    <name type="common">Mustard</name>
    <dbReference type="NCBI Taxonomy" id="69181"/>
    <lineage>
        <taxon>Eukaryota</taxon>
        <taxon>Viridiplantae</taxon>
        <taxon>Streptophyta</taxon>
        <taxon>Embryophyta</taxon>
        <taxon>Tracheophyta</taxon>
        <taxon>Spermatophyta</taxon>
        <taxon>Magnoliopsida</taxon>
        <taxon>eudicotyledons</taxon>
        <taxon>Gunneridae</taxon>
        <taxon>Pentapetalae</taxon>
        <taxon>rosids</taxon>
        <taxon>malvids</taxon>
        <taxon>Brassicales</taxon>
        <taxon>Brassicaceae</taxon>
        <taxon>Brassiceae</taxon>
        <taxon>Brassica</taxon>
    </lineage>
</organism>
<dbReference type="EMBL" id="QGKX02000996">
    <property type="protein sequence ID" value="KAF3557899.1"/>
    <property type="molecule type" value="Genomic_DNA"/>
</dbReference>
<reference evidence="1" key="1">
    <citation type="submission" date="2019-12" db="EMBL/GenBank/DDBJ databases">
        <title>Genome sequencing and annotation of Brassica cretica.</title>
        <authorList>
            <person name="Studholme D.J."/>
            <person name="Sarris P."/>
        </authorList>
    </citation>
    <scope>NUCLEOTIDE SEQUENCE</scope>
    <source>
        <strain evidence="1">PFS-109/04</strain>
        <tissue evidence="1">Leaf</tissue>
    </source>
</reference>
<dbReference type="AlphaFoldDB" id="A0A8S9R439"/>
<evidence type="ECO:0000313" key="2">
    <source>
        <dbReference type="Proteomes" id="UP000712600"/>
    </source>
</evidence>
<sequence length="139" mass="15942">MTWWQPGLIHGSLSKLDPDTCLKSLHPVINTPKIKPALLFMLRNEDFLDVDCNIAEVMILNFKSCESLLFSNLFQRDCPSVLLEDKQKASWSRSYTRCTEEWLVCLARGSCRGDEGLSIDETVFVSVYSDTRIWAEHIL</sequence>
<comment type="caution">
    <text evidence="1">The sequence shown here is derived from an EMBL/GenBank/DDBJ whole genome shotgun (WGS) entry which is preliminary data.</text>
</comment>
<accession>A0A8S9R439</accession>
<proteinExistence type="predicted"/>